<sequence>MNESNSFEPLNILLLAEDFYPQTSGGAFEDWSFSKSSVQRGHQVTVHTTRTSGEPKIETVQGVKICRFYQASSDHRHPNSIIGIFRRLLFLLFITVRLAYEVTKTDYDVIYSTNHLLHPTAKIVGLLHRIPVVNLVAYSPSERTELHPLNFRNIFEFVIFSFFMGSVVLCRTPRIRTRVDKWSRSTVKLVHGIIEEPVVKEATEANNESIRRELGISPQELLVVSVCRLVPVKRPDEAVKTLSKLPESYQLVVLGDGEYRSVVEETVLEFDIDDRVELLGRRPHDETLRTIFAADVLIVTSLVEAYPTVVFEALSLNTPVVSTPVGILPEIDHPKLKLTDLSSMPQTVLDIGESSEYKLDEETAYQFSIERFTESVLDVIAIATGRVNS</sequence>
<organism evidence="2 3">
    <name type="scientific">Halorubrum salinarum</name>
    <dbReference type="NCBI Taxonomy" id="2739057"/>
    <lineage>
        <taxon>Archaea</taxon>
        <taxon>Methanobacteriati</taxon>
        <taxon>Methanobacteriota</taxon>
        <taxon>Stenosarchaea group</taxon>
        <taxon>Halobacteria</taxon>
        <taxon>Halobacteriales</taxon>
        <taxon>Haloferacaceae</taxon>
        <taxon>Halorubrum</taxon>
    </lineage>
</organism>
<evidence type="ECO:0000313" key="3">
    <source>
        <dbReference type="Proteomes" id="UP000505020"/>
    </source>
</evidence>
<dbReference type="InterPro" id="IPR050194">
    <property type="entry name" value="Glycosyltransferase_grp1"/>
</dbReference>
<dbReference type="Gene3D" id="3.40.50.2000">
    <property type="entry name" value="Glycogen Phosphorylase B"/>
    <property type="match status" value="2"/>
</dbReference>
<accession>A0A7D3XT90</accession>
<evidence type="ECO:0000259" key="1">
    <source>
        <dbReference type="Pfam" id="PF00534"/>
    </source>
</evidence>
<evidence type="ECO:0000313" key="2">
    <source>
        <dbReference type="EMBL" id="QKG92049.1"/>
    </source>
</evidence>
<dbReference type="InterPro" id="IPR001296">
    <property type="entry name" value="Glyco_trans_1"/>
</dbReference>
<dbReference type="RefSeq" id="WP_173228598.1">
    <property type="nucleotide sequence ID" value="NZ_CP053941.1"/>
</dbReference>
<dbReference type="PANTHER" id="PTHR45947:SF3">
    <property type="entry name" value="SULFOQUINOVOSYL TRANSFERASE SQD2"/>
    <property type="match status" value="1"/>
</dbReference>
<dbReference type="GeneID" id="55594140"/>
<protein>
    <submittedName>
        <fullName evidence="2">Glycosyltransferase family 4 protein</fullName>
    </submittedName>
</protein>
<dbReference type="PANTHER" id="PTHR45947">
    <property type="entry name" value="SULFOQUINOVOSYL TRANSFERASE SQD2"/>
    <property type="match status" value="1"/>
</dbReference>
<reference evidence="2 3" key="1">
    <citation type="submission" date="2020-05" db="EMBL/GenBank/DDBJ databases">
        <title>Halorubrum RHB-C sp.nov., an extremely halophilic archaeon isolated from solar salt farm.</title>
        <authorList>
            <person name="Ho H."/>
            <person name="Danganan R.E."/>
            <person name="Dedeles G.R."/>
            <person name="Kim S.-G."/>
        </authorList>
    </citation>
    <scope>NUCLEOTIDE SEQUENCE [LARGE SCALE GENOMIC DNA]</scope>
    <source>
        <strain evidence="2 3">RHB-C</strain>
    </source>
</reference>
<dbReference type="EMBL" id="CP053941">
    <property type="protein sequence ID" value="QKG92049.1"/>
    <property type="molecule type" value="Genomic_DNA"/>
</dbReference>
<dbReference type="CDD" id="cd03801">
    <property type="entry name" value="GT4_PimA-like"/>
    <property type="match status" value="1"/>
</dbReference>
<gene>
    <name evidence="2" type="ORF">HPS36_04020</name>
</gene>
<dbReference type="GO" id="GO:0016758">
    <property type="term" value="F:hexosyltransferase activity"/>
    <property type="evidence" value="ECO:0007669"/>
    <property type="project" value="TreeGrafter"/>
</dbReference>
<feature type="domain" description="Glycosyl transferase family 1" evidence="1">
    <location>
        <begin position="207"/>
        <end position="331"/>
    </location>
</feature>
<keyword evidence="3" id="KW-1185">Reference proteome</keyword>
<dbReference type="AlphaFoldDB" id="A0A7D3XT90"/>
<dbReference type="SUPFAM" id="SSF53756">
    <property type="entry name" value="UDP-Glycosyltransferase/glycogen phosphorylase"/>
    <property type="match status" value="1"/>
</dbReference>
<dbReference type="KEGG" id="hsai:HPS36_04020"/>
<keyword evidence="2" id="KW-0808">Transferase</keyword>
<dbReference type="Proteomes" id="UP000505020">
    <property type="component" value="Chromosome"/>
</dbReference>
<name>A0A7D3XT90_9EURY</name>
<dbReference type="Pfam" id="PF00534">
    <property type="entry name" value="Glycos_transf_1"/>
    <property type="match status" value="1"/>
</dbReference>
<proteinExistence type="predicted"/>